<dbReference type="Proteomes" id="UP001234178">
    <property type="component" value="Unassembled WGS sequence"/>
</dbReference>
<keyword evidence="2" id="KW-1185">Reference proteome</keyword>
<name>A0ABQ9YZ73_9CRUS</name>
<evidence type="ECO:0000313" key="2">
    <source>
        <dbReference type="Proteomes" id="UP001234178"/>
    </source>
</evidence>
<organism evidence="1 2">
    <name type="scientific">Daphnia magna</name>
    <dbReference type="NCBI Taxonomy" id="35525"/>
    <lineage>
        <taxon>Eukaryota</taxon>
        <taxon>Metazoa</taxon>
        <taxon>Ecdysozoa</taxon>
        <taxon>Arthropoda</taxon>
        <taxon>Crustacea</taxon>
        <taxon>Branchiopoda</taxon>
        <taxon>Diplostraca</taxon>
        <taxon>Cladocera</taxon>
        <taxon>Anomopoda</taxon>
        <taxon>Daphniidae</taxon>
        <taxon>Daphnia</taxon>
    </lineage>
</organism>
<protein>
    <submittedName>
        <fullName evidence="1">Uncharacterized protein</fullName>
    </submittedName>
</protein>
<gene>
    <name evidence="1" type="ORF">OUZ56_011080</name>
</gene>
<dbReference type="EMBL" id="JAOYFB010000002">
    <property type="protein sequence ID" value="KAK4005954.1"/>
    <property type="molecule type" value="Genomic_DNA"/>
</dbReference>
<evidence type="ECO:0000313" key="1">
    <source>
        <dbReference type="EMBL" id="KAK4005954.1"/>
    </source>
</evidence>
<accession>A0ABQ9YZ73</accession>
<sequence length="120" mass="13985">MISDDCRHLDVDRKPNLVLVKKNYSSKFLYRPFLFLSHPSSRNKKYGRQHDTCLLSSRINEIAIEYVAMGGHVIEHSTWSSIVRWSFSWVDVRLFMPQKNANKNLQTPFEIILFEAGGLV</sequence>
<proteinExistence type="predicted"/>
<comment type="caution">
    <text evidence="1">The sequence shown here is derived from an EMBL/GenBank/DDBJ whole genome shotgun (WGS) entry which is preliminary data.</text>
</comment>
<reference evidence="1 2" key="1">
    <citation type="journal article" date="2023" name="Nucleic Acids Res.">
        <title>The hologenome of Daphnia magna reveals possible DNA methylation and microbiome-mediated evolution of the host genome.</title>
        <authorList>
            <person name="Chaturvedi A."/>
            <person name="Li X."/>
            <person name="Dhandapani V."/>
            <person name="Marshall H."/>
            <person name="Kissane S."/>
            <person name="Cuenca-Cambronero M."/>
            <person name="Asole G."/>
            <person name="Calvet F."/>
            <person name="Ruiz-Romero M."/>
            <person name="Marangio P."/>
            <person name="Guigo R."/>
            <person name="Rago D."/>
            <person name="Mirbahai L."/>
            <person name="Eastwood N."/>
            <person name="Colbourne J.K."/>
            <person name="Zhou J."/>
            <person name="Mallon E."/>
            <person name="Orsini L."/>
        </authorList>
    </citation>
    <scope>NUCLEOTIDE SEQUENCE [LARGE SCALE GENOMIC DNA]</scope>
    <source>
        <strain evidence="1">LRV0_1</strain>
    </source>
</reference>